<evidence type="ECO:0000256" key="1">
    <source>
        <dbReference type="SAM" id="MobiDB-lite"/>
    </source>
</evidence>
<feature type="region of interest" description="Disordered" evidence="1">
    <location>
        <begin position="132"/>
        <end position="181"/>
    </location>
</feature>
<dbReference type="AlphaFoldDB" id="A0A5J5AKL3"/>
<evidence type="ECO:0000313" key="3">
    <source>
        <dbReference type="Proteomes" id="UP000325577"/>
    </source>
</evidence>
<evidence type="ECO:0000313" key="2">
    <source>
        <dbReference type="EMBL" id="KAA8531593.1"/>
    </source>
</evidence>
<keyword evidence="3" id="KW-1185">Reference proteome</keyword>
<gene>
    <name evidence="2" type="ORF">F0562_006302</name>
</gene>
<dbReference type="PANTHER" id="PTHR33167:SF26">
    <property type="entry name" value="EXPRESSED PROTEIN"/>
    <property type="match status" value="1"/>
</dbReference>
<protein>
    <submittedName>
        <fullName evidence="2">Uncharacterized protein</fullName>
    </submittedName>
</protein>
<dbReference type="PANTHER" id="PTHR33167">
    <property type="entry name" value="TRANSCRIPTION FACTOR, PUTATIVE (DUF863)-RELATED"/>
    <property type="match status" value="1"/>
</dbReference>
<organism evidence="2 3">
    <name type="scientific">Nyssa sinensis</name>
    <dbReference type="NCBI Taxonomy" id="561372"/>
    <lineage>
        <taxon>Eukaryota</taxon>
        <taxon>Viridiplantae</taxon>
        <taxon>Streptophyta</taxon>
        <taxon>Embryophyta</taxon>
        <taxon>Tracheophyta</taxon>
        <taxon>Spermatophyta</taxon>
        <taxon>Magnoliopsida</taxon>
        <taxon>eudicotyledons</taxon>
        <taxon>Gunneridae</taxon>
        <taxon>Pentapetalae</taxon>
        <taxon>asterids</taxon>
        <taxon>Cornales</taxon>
        <taxon>Nyssaceae</taxon>
        <taxon>Nyssa</taxon>
    </lineage>
</organism>
<reference evidence="2 3" key="1">
    <citation type="submission" date="2019-09" db="EMBL/GenBank/DDBJ databases">
        <title>A chromosome-level genome assembly of the Chinese tupelo Nyssa sinensis.</title>
        <authorList>
            <person name="Yang X."/>
            <person name="Kang M."/>
            <person name="Yang Y."/>
            <person name="Xiong H."/>
            <person name="Wang M."/>
            <person name="Zhang Z."/>
            <person name="Wang Z."/>
            <person name="Wu H."/>
            <person name="Ma T."/>
            <person name="Liu J."/>
            <person name="Xi Z."/>
        </authorList>
    </citation>
    <scope>NUCLEOTIDE SEQUENCE [LARGE SCALE GENOMIC DNA]</scope>
    <source>
        <strain evidence="2">J267</strain>
        <tissue evidence="2">Leaf</tissue>
    </source>
</reference>
<accession>A0A5J5AKL3</accession>
<feature type="compositionally biased region" description="Low complexity" evidence="1">
    <location>
        <begin position="138"/>
        <end position="151"/>
    </location>
</feature>
<dbReference type="Proteomes" id="UP000325577">
    <property type="component" value="Linkage Group LG2"/>
</dbReference>
<dbReference type="OrthoDB" id="666348at2759"/>
<dbReference type="EMBL" id="CM018043">
    <property type="protein sequence ID" value="KAA8531593.1"/>
    <property type="molecule type" value="Genomic_DNA"/>
</dbReference>
<sequence>MEKLLKPYDKEYMKMAMLKHEETFKQQVYELHRLYKVQKILMKSMGSSGQNGQNQDRWEWDSKNVVRWNQIDHDLDGKQKMPHERTLDLELPAEDQYIGEPDGDGMLEIEEESEIELTLGLTSYCRREIKAETPPLTSDSGLSFSSSSSGSNHLKRTSWRTQQRTDYTKEELNGHSGRRNSFDVEEQLRQDGLKQPPWLFQALSLNMT</sequence>
<name>A0A5J5AKL3_9ASTE</name>
<proteinExistence type="predicted"/>